<dbReference type="GO" id="GO:0005524">
    <property type="term" value="F:ATP binding"/>
    <property type="evidence" value="ECO:0007669"/>
    <property type="project" value="InterPro"/>
</dbReference>
<feature type="domain" description="Protein kinase" evidence="1">
    <location>
        <begin position="1"/>
        <end position="123"/>
    </location>
</feature>
<dbReference type="eggNOG" id="KOG0583">
    <property type="taxonomic scope" value="Eukaryota"/>
</dbReference>
<dbReference type="Proteomes" id="UP000001542">
    <property type="component" value="Unassembled WGS sequence"/>
</dbReference>
<keyword evidence="2" id="KW-0808">Transferase</keyword>
<dbReference type="Pfam" id="PF00069">
    <property type="entry name" value="Pkinase"/>
    <property type="match status" value="1"/>
</dbReference>
<proteinExistence type="predicted"/>
<name>A2EBR9_TRIV3</name>
<accession>A2EBR9</accession>
<dbReference type="PANTHER" id="PTHR24362:SF309">
    <property type="entry name" value="PROTEIN KINASE DOMAIN-CONTAINING PROTEIN"/>
    <property type="match status" value="1"/>
</dbReference>
<dbReference type="SMART" id="SM00220">
    <property type="entry name" value="S_TKc"/>
    <property type="match status" value="1"/>
</dbReference>
<evidence type="ECO:0000259" key="1">
    <source>
        <dbReference type="PROSITE" id="PS50011"/>
    </source>
</evidence>
<dbReference type="AlphaFoldDB" id="A2EBR9"/>
<evidence type="ECO:0000313" key="3">
    <source>
        <dbReference type="Proteomes" id="UP000001542"/>
    </source>
</evidence>
<keyword evidence="2" id="KW-0418">Kinase</keyword>
<dbReference type="OrthoDB" id="1738954at2759"/>
<dbReference type="VEuPathDB" id="TrichDB:TVAG_373880"/>
<reference evidence="2" key="2">
    <citation type="journal article" date="2007" name="Science">
        <title>Draft genome sequence of the sexually transmitted pathogen Trichomonas vaginalis.</title>
        <authorList>
            <person name="Carlton J.M."/>
            <person name="Hirt R.P."/>
            <person name="Silva J.C."/>
            <person name="Delcher A.L."/>
            <person name="Schatz M."/>
            <person name="Zhao Q."/>
            <person name="Wortman J.R."/>
            <person name="Bidwell S.L."/>
            <person name="Alsmark U.C.M."/>
            <person name="Besteiro S."/>
            <person name="Sicheritz-Ponten T."/>
            <person name="Noel C.J."/>
            <person name="Dacks J.B."/>
            <person name="Foster P.G."/>
            <person name="Simillion C."/>
            <person name="Van de Peer Y."/>
            <person name="Miranda-Saavedra D."/>
            <person name="Barton G.J."/>
            <person name="Westrop G.D."/>
            <person name="Mueller S."/>
            <person name="Dessi D."/>
            <person name="Fiori P.L."/>
            <person name="Ren Q."/>
            <person name="Paulsen I."/>
            <person name="Zhang H."/>
            <person name="Bastida-Corcuera F.D."/>
            <person name="Simoes-Barbosa A."/>
            <person name="Brown M.T."/>
            <person name="Hayes R.D."/>
            <person name="Mukherjee M."/>
            <person name="Okumura C.Y."/>
            <person name="Schneider R."/>
            <person name="Smith A.J."/>
            <person name="Vanacova S."/>
            <person name="Villalvazo M."/>
            <person name="Haas B.J."/>
            <person name="Pertea M."/>
            <person name="Feldblyum T.V."/>
            <person name="Utterback T.R."/>
            <person name="Shu C.L."/>
            <person name="Osoegawa K."/>
            <person name="de Jong P.J."/>
            <person name="Hrdy I."/>
            <person name="Horvathova L."/>
            <person name="Zubacova Z."/>
            <person name="Dolezal P."/>
            <person name="Malik S.B."/>
            <person name="Logsdon J.M. Jr."/>
            <person name="Henze K."/>
            <person name="Gupta A."/>
            <person name="Wang C.C."/>
            <person name="Dunne R.L."/>
            <person name="Upcroft J.A."/>
            <person name="Upcroft P."/>
            <person name="White O."/>
            <person name="Salzberg S.L."/>
            <person name="Tang P."/>
            <person name="Chiu C.-H."/>
            <person name="Lee Y.-S."/>
            <person name="Embley T.M."/>
            <person name="Coombs G.H."/>
            <person name="Mottram J.C."/>
            <person name="Tachezy J."/>
            <person name="Fraser-Liggett C.M."/>
            <person name="Johnson P.J."/>
        </authorList>
    </citation>
    <scope>NUCLEOTIDE SEQUENCE [LARGE SCALE GENOMIC DNA]</scope>
    <source>
        <strain evidence="2">G3</strain>
    </source>
</reference>
<dbReference type="GO" id="GO:0004672">
    <property type="term" value="F:protein kinase activity"/>
    <property type="evidence" value="ECO:0007669"/>
    <property type="project" value="InterPro"/>
</dbReference>
<dbReference type="KEGG" id="tva:4767812"/>
<dbReference type="RefSeq" id="XP_001322104.1">
    <property type="nucleotide sequence ID" value="XM_001322069.1"/>
</dbReference>
<organism evidence="2 3">
    <name type="scientific">Trichomonas vaginalis (strain ATCC PRA-98 / G3)</name>
    <dbReference type="NCBI Taxonomy" id="412133"/>
    <lineage>
        <taxon>Eukaryota</taxon>
        <taxon>Metamonada</taxon>
        <taxon>Parabasalia</taxon>
        <taxon>Trichomonadida</taxon>
        <taxon>Trichomonadidae</taxon>
        <taxon>Trichomonas</taxon>
    </lineage>
</organism>
<dbReference type="InterPro" id="IPR011009">
    <property type="entry name" value="Kinase-like_dom_sf"/>
</dbReference>
<dbReference type="SUPFAM" id="SSF56112">
    <property type="entry name" value="Protein kinase-like (PK-like)"/>
    <property type="match status" value="1"/>
</dbReference>
<evidence type="ECO:0000313" key="2">
    <source>
        <dbReference type="EMBL" id="EAY09881.1"/>
    </source>
</evidence>
<dbReference type="InParanoid" id="A2EBR9"/>
<dbReference type="VEuPathDB" id="TrichDB:TVAGG3_0464700"/>
<dbReference type="Gene3D" id="1.10.510.10">
    <property type="entry name" value="Transferase(Phosphotransferase) domain 1"/>
    <property type="match status" value="1"/>
</dbReference>
<reference evidence="2" key="1">
    <citation type="submission" date="2006-10" db="EMBL/GenBank/DDBJ databases">
        <authorList>
            <person name="Amadeo P."/>
            <person name="Zhao Q."/>
            <person name="Wortman J."/>
            <person name="Fraser-Liggett C."/>
            <person name="Carlton J."/>
        </authorList>
    </citation>
    <scope>NUCLEOTIDE SEQUENCE</scope>
    <source>
        <strain evidence="2">G3</strain>
    </source>
</reference>
<protein>
    <submittedName>
        <fullName evidence="2">Protein kinase,putative</fullName>
    </submittedName>
</protein>
<keyword evidence="3" id="KW-1185">Reference proteome</keyword>
<gene>
    <name evidence="2" type="ORF">TVAG_373880</name>
</gene>
<dbReference type="SMR" id="A2EBR9"/>
<dbReference type="PROSITE" id="PS50011">
    <property type="entry name" value="PROTEIN_KINASE_DOM"/>
    <property type="match status" value="1"/>
</dbReference>
<dbReference type="EMBL" id="DS113348">
    <property type="protein sequence ID" value="EAY09881.1"/>
    <property type="molecule type" value="Genomic_DNA"/>
</dbReference>
<dbReference type="STRING" id="5722.A2EBR9"/>
<dbReference type="InterPro" id="IPR000719">
    <property type="entry name" value="Prot_kinase_dom"/>
</dbReference>
<sequence length="192" mass="22172">MIDKYGRLKISDFGLSSIYKDHPTSNLFKGTRLFMAPEIFFFKEYDPMAADVWAICVTLFYIATRTYPFYSNDPRVLFQKIEKGVYNDKLIDDPLLKLVISRCIETDPKYRAKVGELLEMPYFAPYNQPQPERLPLFIRDPNMKSQQLIVKPNLTGRRASIGAISLLKMKGLMGSRLQLTTIPNKSLETFNV</sequence>
<dbReference type="PANTHER" id="PTHR24362">
    <property type="entry name" value="SERINE/THREONINE-PROTEIN KINASE NEK"/>
    <property type="match status" value="1"/>
</dbReference>